<dbReference type="InterPro" id="IPR004396">
    <property type="entry name" value="ATPase_YchF/OLA1"/>
</dbReference>
<evidence type="ECO:0000256" key="6">
    <source>
        <dbReference type="HAMAP-Rule" id="MF_00944"/>
    </source>
</evidence>
<dbReference type="InterPro" id="IPR004095">
    <property type="entry name" value="TGS"/>
</dbReference>
<dbReference type="CDD" id="cd01900">
    <property type="entry name" value="YchF"/>
    <property type="match status" value="1"/>
</dbReference>
<dbReference type="EMBL" id="FNFI01000006">
    <property type="protein sequence ID" value="SDK24663.1"/>
    <property type="molecule type" value="Genomic_DNA"/>
</dbReference>
<comment type="cofactor">
    <cofactor evidence="1">
        <name>Mg(2+)</name>
        <dbReference type="ChEBI" id="CHEBI:18420"/>
    </cofactor>
</comment>
<dbReference type="InterPro" id="IPR027417">
    <property type="entry name" value="P-loop_NTPase"/>
</dbReference>
<evidence type="ECO:0000256" key="1">
    <source>
        <dbReference type="ARBA" id="ARBA00001946"/>
    </source>
</evidence>
<dbReference type="PRINTS" id="PR00326">
    <property type="entry name" value="GTP1OBG"/>
</dbReference>
<dbReference type="PANTHER" id="PTHR23305">
    <property type="entry name" value="OBG GTPASE FAMILY"/>
    <property type="match status" value="1"/>
</dbReference>
<dbReference type="FunFam" id="1.10.150.300:FF:000004">
    <property type="entry name" value="Ribosome-binding ATPase YchF"/>
    <property type="match status" value="1"/>
</dbReference>
<dbReference type="PROSITE" id="PS51880">
    <property type="entry name" value="TGS"/>
    <property type="match status" value="1"/>
</dbReference>
<dbReference type="GO" id="GO:0016887">
    <property type="term" value="F:ATP hydrolysis activity"/>
    <property type="evidence" value="ECO:0007669"/>
    <property type="project" value="UniProtKB-UniRule"/>
</dbReference>
<organism evidence="10 11">
    <name type="scientific">Jeotgalicoccus aerolatus</name>
    <dbReference type="NCBI Taxonomy" id="709510"/>
    <lineage>
        <taxon>Bacteria</taxon>
        <taxon>Bacillati</taxon>
        <taxon>Bacillota</taxon>
        <taxon>Bacilli</taxon>
        <taxon>Bacillales</taxon>
        <taxon>Staphylococcaceae</taxon>
        <taxon>Jeotgalicoccus</taxon>
    </lineage>
</organism>
<feature type="binding site" evidence="6">
    <location>
        <begin position="12"/>
        <end position="17"/>
    </location>
    <ligand>
        <name>ATP</name>
        <dbReference type="ChEBI" id="CHEBI:30616"/>
    </ligand>
</feature>
<dbReference type="Pfam" id="PF01926">
    <property type="entry name" value="MMR_HSR1"/>
    <property type="match status" value="1"/>
</dbReference>
<accession>A0A1G9ABP3</accession>
<dbReference type="RefSeq" id="WP_092597533.1">
    <property type="nucleotide sequence ID" value="NZ_BMCN01000002.1"/>
</dbReference>
<dbReference type="InterPro" id="IPR013029">
    <property type="entry name" value="YchF_C"/>
</dbReference>
<dbReference type="SUPFAM" id="SSF81271">
    <property type="entry name" value="TGS-like"/>
    <property type="match status" value="1"/>
</dbReference>
<sequence length="366" mass="40068">MSLTAGIVGLPNVGKSTLFNAITKAGALAANYPFATIDPNVGIVEVPDERLNILTQMVEPKKTVPTAFEFTDIAGIVKGASKGEGLGNKFLANIREVDAICQVVRAFNDENVTHVSGKVDPLDDIEVINMELIFADLESVDKRLPKVEKMAKQKDKDAMAEAKILTKIKEGLEAGKPVRSLDFSEEEIKSVKHFHLLTQKPALYVANVSEDDLSSLEDNAHLAAIKKYAEEEGSEVIVISAKVEEEIAVLDDDEKEMFLEELGLEESGLDKLVRASYDLLGLATYFTAGVQEVRAWTFKKGMTAPECAGIIHTDFQKGFIRAETVGYDDLVEAGSEAKAKEAGKVRLEGKEYIMKDGDVVHFRFNV</sequence>
<dbReference type="SUPFAM" id="SSF52540">
    <property type="entry name" value="P-loop containing nucleoside triphosphate hydrolases"/>
    <property type="match status" value="1"/>
</dbReference>
<dbReference type="PROSITE" id="PS51710">
    <property type="entry name" value="G_OBG"/>
    <property type="match status" value="1"/>
</dbReference>
<keyword evidence="12" id="KW-1185">Reference proteome</keyword>
<feature type="domain" description="OBG-type G" evidence="7">
    <location>
        <begin position="3"/>
        <end position="259"/>
    </location>
</feature>
<dbReference type="NCBIfam" id="TIGR00092">
    <property type="entry name" value="redox-regulated ATPase YchF"/>
    <property type="match status" value="1"/>
</dbReference>
<dbReference type="Pfam" id="PF06071">
    <property type="entry name" value="YchF-GTPase_C"/>
    <property type="match status" value="1"/>
</dbReference>
<dbReference type="InterPro" id="IPR041706">
    <property type="entry name" value="YchF_N"/>
</dbReference>
<evidence type="ECO:0000256" key="2">
    <source>
        <dbReference type="ARBA" id="ARBA00022723"/>
    </source>
</evidence>
<reference evidence="11" key="1">
    <citation type="submission" date="2016-10" db="EMBL/GenBank/DDBJ databases">
        <authorList>
            <person name="Varghese N."/>
            <person name="Submissions S."/>
        </authorList>
    </citation>
    <scope>NUCLEOTIDE SEQUENCE [LARGE SCALE GENOMIC DNA]</scope>
    <source>
        <strain evidence="11">CGMCC 1.8911</strain>
    </source>
</reference>
<evidence type="ECO:0000313" key="9">
    <source>
        <dbReference type="EMBL" id="MBP1953047.1"/>
    </source>
</evidence>
<dbReference type="FunFam" id="3.10.20.30:FF:000001">
    <property type="entry name" value="Ribosome-binding ATPase YchF"/>
    <property type="match status" value="1"/>
</dbReference>
<evidence type="ECO:0000313" key="12">
    <source>
        <dbReference type="Proteomes" id="UP001519348"/>
    </source>
</evidence>
<dbReference type="AlphaFoldDB" id="A0A1G9ABP3"/>
<dbReference type="InterPro" id="IPR006073">
    <property type="entry name" value="GTP-bd"/>
</dbReference>
<dbReference type="HAMAP" id="MF_00944">
    <property type="entry name" value="YchF_OLA1_ATPase"/>
    <property type="match status" value="1"/>
</dbReference>
<comment type="similarity">
    <text evidence="6">Belongs to the TRAFAC class OBG-HflX-like GTPase superfamily. OBG GTPase family. YchF/OLA1 subfamily.</text>
</comment>
<dbReference type="GO" id="GO:0005524">
    <property type="term" value="F:ATP binding"/>
    <property type="evidence" value="ECO:0007669"/>
    <property type="project" value="UniProtKB-UniRule"/>
</dbReference>
<feature type="domain" description="TGS" evidence="8">
    <location>
        <begin position="281"/>
        <end position="364"/>
    </location>
</feature>
<keyword evidence="4 6" id="KW-0067">ATP-binding</keyword>
<reference evidence="9 12" key="3">
    <citation type="submission" date="2021-03" db="EMBL/GenBank/DDBJ databases">
        <title>Genomic Encyclopedia of Type Strains, Phase IV (KMG-IV): sequencing the most valuable type-strain genomes for metagenomic binning, comparative biology and taxonomic classification.</title>
        <authorList>
            <person name="Goeker M."/>
        </authorList>
    </citation>
    <scope>NUCLEOTIDE SEQUENCE [LARGE SCALE GENOMIC DNA]</scope>
    <source>
        <strain evidence="9 12">DSM 22420</strain>
    </source>
</reference>
<dbReference type="PANTHER" id="PTHR23305:SF18">
    <property type="entry name" value="OBG-TYPE G DOMAIN-CONTAINING PROTEIN"/>
    <property type="match status" value="1"/>
</dbReference>
<proteinExistence type="inferred from homology"/>
<evidence type="ECO:0000256" key="4">
    <source>
        <dbReference type="ARBA" id="ARBA00022840"/>
    </source>
</evidence>
<dbReference type="GO" id="GO:0046872">
    <property type="term" value="F:metal ion binding"/>
    <property type="evidence" value="ECO:0007669"/>
    <property type="project" value="UniProtKB-KW"/>
</dbReference>
<dbReference type="Gene3D" id="1.10.150.300">
    <property type="entry name" value="TGS-like domain"/>
    <property type="match status" value="1"/>
</dbReference>
<keyword evidence="5" id="KW-0460">Magnesium</keyword>
<dbReference type="Gene3D" id="3.10.20.30">
    <property type="match status" value="1"/>
</dbReference>
<name>A0A1G9ABP3_9STAP</name>
<evidence type="ECO:0000259" key="8">
    <source>
        <dbReference type="PROSITE" id="PS51880"/>
    </source>
</evidence>
<dbReference type="GO" id="GO:0043023">
    <property type="term" value="F:ribosomal large subunit binding"/>
    <property type="evidence" value="ECO:0007669"/>
    <property type="project" value="UniProtKB-UniRule"/>
</dbReference>
<dbReference type="InterPro" id="IPR023192">
    <property type="entry name" value="TGS-like_dom_sf"/>
</dbReference>
<dbReference type="EMBL" id="JAGGKN010000007">
    <property type="protein sequence ID" value="MBP1953047.1"/>
    <property type="molecule type" value="Genomic_DNA"/>
</dbReference>
<dbReference type="InterPro" id="IPR012676">
    <property type="entry name" value="TGS-like"/>
</dbReference>
<protein>
    <recommendedName>
        <fullName evidence="6">Ribosome-binding ATPase YchF</fullName>
    </recommendedName>
</protein>
<evidence type="ECO:0000259" key="7">
    <source>
        <dbReference type="PROSITE" id="PS51710"/>
    </source>
</evidence>
<dbReference type="Proteomes" id="UP001519348">
    <property type="component" value="Unassembled WGS sequence"/>
</dbReference>
<dbReference type="PIRSF" id="PIRSF006641">
    <property type="entry name" value="CHP00092"/>
    <property type="match status" value="1"/>
</dbReference>
<dbReference type="Proteomes" id="UP000242700">
    <property type="component" value="Unassembled WGS sequence"/>
</dbReference>
<evidence type="ECO:0000313" key="10">
    <source>
        <dbReference type="EMBL" id="SDK24663.1"/>
    </source>
</evidence>
<evidence type="ECO:0000313" key="11">
    <source>
        <dbReference type="Proteomes" id="UP000242700"/>
    </source>
</evidence>
<evidence type="ECO:0000256" key="5">
    <source>
        <dbReference type="ARBA" id="ARBA00022842"/>
    </source>
</evidence>
<comment type="function">
    <text evidence="6">ATPase that binds to both the 70S ribosome and the 50S ribosomal subunit in a nucleotide-independent manner.</text>
</comment>
<gene>
    <name evidence="6" type="primary">ychF</name>
    <name evidence="9" type="ORF">J2Z27_002128</name>
    <name evidence="10" type="ORF">SAMN05216187_10671</name>
</gene>
<dbReference type="OrthoDB" id="9807318at2"/>
<evidence type="ECO:0000256" key="3">
    <source>
        <dbReference type="ARBA" id="ARBA00022741"/>
    </source>
</evidence>
<dbReference type="CDD" id="cd04867">
    <property type="entry name" value="TGS_YchF_OLA1"/>
    <property type="match status" value="1"/>
</dbReference>
<dbReference type="InterPro" id="IPR012675">
    <property type="entry name" value="Beta-grasp_dom_sf"/>
</dbReference>
<dbReference type="GO" id="GO:0005737">
    <property type="term" value="C:cytoplasm"/>
    <property type="evidence" value="ECO:0007669"/>
    <property type="project" value="TreeGrafter"/>
</dbReference>
<keyword evidence="3 6" id="KW-0547">Nucleotide-binding</keyword>
<reference evidence="10" key="2">
    <citation type="submission" date="2016-10" db="EMBL/GenBank/DDBJ databases">
        <authorList>
            <person name="de Groot N.N."/>
        </authorList>
    </citation>
    <scope>NUCLEOTIDE SEQUENCE [LARGE SCALE GENOMIC DNA]</scope>
    <source>
        <strain evidence="10">CGMCC 1.8911</strain>
    </source>
</reference>
<dbReference type="Gene3D" id="3.40.50.300">
    <property type="entry name" value="P-loop containing nucleotide triphosphate hydrolases"/>
    <property type="match status" value="1"/>
</dbReference>
<dbReference type="InterPro" id="IPR031167">
    <property type="entry name" value="G_OBG"/>
</dbReference>
<keyword evidence="2" id="KW-0479">Metal-binding</keyword>
<dbReference type="GO" id="GO:0005525">
    <property type="term" value="F:GTP binding"/>
    <property type="evidence" value="ECO:0007669"/>
    <property type="project" value="InterPro"/>
</dbReference>
<dbReference type="STRING" id="586411.SAMN05216187_10671"/>